<dbReference type="EMBL" id="JAGKQM010000006">
    <property type="protein sequence ID" value="KAH0922531.1"/>
    <property type="molecule type" value="Genomic_DNA"/>
</dbReference>
<gene>
    <name evidence="1" type="ORF">HID58_022549</name>
</gene>
<protein>
    <recommendedName>
        <fullName evidence="3">Hexosyltransferase</fullName>
    </recommendedName>
</protein>
<organism evidence="1 2">
    <name type="scientific">Brassica napus</name>
    <name type="common">Rape</name>
    <dbReference type="NCBI Taxonomy" id="3708"/>
    <lineage>
        <taxon>Eukaryota</taxon>
        <taxon>Viridiplantae</taxon>
        <taxon>Streptophyta</taxon>
        <taxon>Embryophyta</taxon>
        <taxon>Tracheophyta</taxon>
        <taxon>Spermatophyta</taxon>
        <taxon>Magnoliopsida</taxon>
        <taxon>eudicotyledons</taxon>
        <taxon>Gunneridae</taxon>
        <taxon>Pentapetalae</taxon>
        <taxon>rosids</taxon>
        <taxon>malvids</taxon>
        <taxon>Brassicales</taxon>
        <taxon>Brassicaceae</taxon>
        <taxon>Brassiceae</taxon>
        <taxon>Brassica</taxon>
    </lineage>
</organism>
<accession>A0ABQ8CZK5</accession>
<keyword evidence="2" id="KW-1185">Reference proteome</keyword>
<evidence type="ECO:0000313" key="1">
    <source>
        <dbReference type="EMBL" id="KAH0922531.1"/>
    </source>
</evidence>
<dbReference type="Proteomes" id="UP000824890">
    <property type="component" value="Unassembled WGS sequence"/>
</dbReference>
<name>A0ABQ8CZK5_BRANA</name>
<proteinExistence type="predicted"/>
<reference evidence="1 2" key="1">
    <citation type="submission" date="2021-05" db="EMBL/GenBank/DDBJ databases">
        <title>Genome Assembly of Synthetic Allotetraploid Brassica napus Reveals Homoeologous Exchanges between Subgenomes.</title>
        <authorList>
            <person name="Davis J.T."/>
        </authorList>
    </citation>
    <scope>NUCLEOTIDE SEQUENCE [LARGE SCALE GENOMIC DNA]</scope>
    <source>
        <strain evidence="2">cv. Da-Ae</strain>
        <tissue evidence="1">Seedling</tissue>
    </source>
</reference>
<sequence>MEVPRRFRWVTFSEALRHSRVWGETIFSSFLLFDPLSELLLLVCFFSRNVLRLSISSVYDEYHKAKTWRRHPLSPPISRAGYAMFPAGGSSFFPTTVSTGSCNGGLIGPRQCLVRGDNHRLQDEELVIQRTRAPARWELMKEWLEKNVGHWNPEEEYHRYLLVVGVGGQLRSFPLTISLTSVLNLSGDLEILVFGRVPPSLDRLLPNASWIDVVGRVKPEGNP</sequence>
<evidence type="ECO:0008006" key="3">
    <source>
        <dbReference type="Google" id="ProtNLM"/>
    </source>
</evidence>
<evidence type="ECO:0000313" key="2">
    <source>
        <dbReference type="Proteomes" id="UP000824890"/>
    </source>
</evidence>
<comment type="caution">
    <text evidence="1">The sequence shown here is derived from an EMBL/GenBank/DDBJ whole genome shotgun (WGS) entry which is preliminary data.</text>
</comment>